<dbReference type="Pfam" id="PF13921">
    <property type="entry name" value="Myb_DNA-bind_6"/>
    <property type="match status" value="1"/>
</dbReference>
<dbReference type="Proteomes" id="UP000653305">
    <property type="component" value="Unassembled WGS sequence"/>
</dbReference>
<evidence type="ECO:0000259" key="6">
    <source>
        <dbReference type="PROSITE" id="PS51294"/>
    </source>
</evidence>
<accession>A0A830CUV9</accession>
<dbReference type="Gene3D" id="1.10.10.60">
    <property type="entry name" value="Homeodomain-like"/>
    <property type="match status" value="2"/>
</dbReference>
<dbReference type="GO" id="GO:0000978">
    <property type="term" value="F:RNA polymerase II cis-regulatory region sequence-specific DNA binding"/>
    <property type="evidence" value="ECO:0007669"/>
    <property type="project" value="TreeGrafter"/>
</dbReference>
<reference evidence="7" key="1">
    <citation type="submission" date="2020-07" db="EMBL/GenBank/DDBJ databases">
        <title>Ethylene signaling mediates host invasion by parasitic plants.</title>
        <authorList>
            <person name="Yoshida S."/>
        </authorList>
    </citation>
    <scope>NUCLEOTIDE SEQUENCE</scope>
    <source>
        <strain evidence="7">Okayama</strain>
    </source>
</reference>
<evidence type="ECO:0000259" key="5">
    <source>
        <dbReference type="PROSITE" id="PS50090"/>
    </source>
</evidence>
<evidence type="ECO:0000313" key="8">
    <source>
        <dbReference type="Proteomes" id="UP000653305"/>
    </source>
</evidence>
<feature type="domain" description="Myb-like" evidence="5">
    <location>
        <begin position="52"/>
        <end position="95"/>
    </location>
</feature>
<dbReference type="PROSITE" id="PS51294">
    <property type="entry name" value="HTH_MYB"/>
    <property type="match status" value="2"/>
</dbReference>
<protein>
    <submittedName>
        <fullName evidence="7">Transcription factor myb44</fullName>
    </submittedName>
</protein>
<sequence>MHVYFILFKFGVSFSWISHKKLSVLNSLAMEAHRGNGGANNKRSRTLKIWHWKLKEDELLIELVQRHGPRNWNYIADHISGRTGVSCRLRWINHLNPKVDKTPFSEEEQERLLELHRDYRNKWATIAKFLPGRTDSQLKTRYHALVGSRNIKVSGSSSKANCEGRLNMGSVDASSYLSLSEVDVGPQLSHVTHLENSSGGCAACSTFMTDKTMMPSSTNAMAETWFAPPCSNLNGNNSYSFESANLGNINANTRKSHGYHMTSAVAQPQQGASVERYQFIDFLGVGDSE</sequence>
<feature type="domain" description="HTH myb-type" evidence="6">
    <location>
        <begin position="44"/>
        <end position="99"/>
    </location>
</feature>
<keyword evidence="3" id="KW-0238">DNA-binding</keyword>
<dbReference type="InterPro" id="IPR001005">
    <property type="entry name" value="SANT/Myb"/>
</dbReference>
<dbReference type="PANTHER" id="PTHR45614">
    <property type="entry name" value="MYB PROTEIN-RELATED"/>
    <property type="match status" value="1"/>
</dbReference>
<dbReference type="InterPro" id="IPR017930">
    <property type="entry name" value="Myb_dom"/>
</dbReference>
<name>A0A830CUV9_9LAMI</name>
<keyword evidence="2" id="KW-0677">Repeat</keyword>
<evidence type="ECO:0000256" key="3">
    <source>
        <dbReference type="ARBA" id="ARBA00023125"/>
    </source>
</evidence>
<dbReference type="InterPro" id="IPR050560">
    <property type="entry name" value="MYB_TF"/>
</dbReference>
<dbReference type="CDD" id="cd00167">
    <property type="entry name" value="SANT"/>
    <property type="match status" value="2"/>
</dbReference>
<comment type="caution">
    <text evidence="7">The sequence shown here is derived from an EMBL/GenBank/DDBJ whole genome shotgun (WGS) entry which is preliminary data.</text>
</comment>
<dbReference type="PANTHER" id="PTHR45614:SF264">
    <property type="entry name" value="HOMEODOMAIN-RELATED"/>
    <property type="match status" value="1"/>
</dbReference>
<dbReference type="GO" id="GO:0005634">
    <property type="term" value="C:nucleus"/>
    <property type="evidence" value="ECO:0007669"/>
    <property type="project" value="UniProtKB-SubCell"/>
</dbReference>
<dbReference type="GO" id="GO:0000981">
    <property type="term" value="F:DNA-binding transcription factor activity, RNA polymerase II-specific"/>
    <property type="evidence" value="ECO:0007669"/>
    <property type="project" value="TreeGrafter"/>
</dbReference>
<organism evidence="7 8">
    <name type="scientific">Phtheirospermum japonicum</name>
    <dbReference type="NCBI Taxonomy" id="374723"/>
    <lineage>
        <taxon>Eukaryota</taxon>
        <taxon>Viridiplantae</taxon>
        <taxon>Streptophyta</taxon>
        <taxon>Embryophyta</taxon>
        <taxon>Tracheophyta</taxon>
        <taxon>Spermatophyta</taxon>
        <taxon>Magnoliopsida</taxon>
        <taxon>eudicotyledons</taxon>
        <taxon>Gunneridae</taxon>
        <taxon>Pentapetalae</taxon>
        <taxon>asterids</taxon>
        <taxon>lamiids</taxon>
        <taxon>Lamiales</taxon>
        <taxon>Orobanchaceae</taxon>
        <taxon>Orobanchaceae incertae sedis</taxon>
        <taxon>Phtheirospermum</taxon>
    </lineage>
</organism>
<evidence type="ECO:0000256" key="2">
    <source>
        <dbReference type="ARBA" id="ARBA00022737"/>
    </source>
</evidence>
<evidence type="ECO:0000256" key="1">
    <source>
        <dbReference type="ARBA" id="ARBA00004123"/>
    </source>
</evidence>
<evidence type="ECO:0000313" key="7">
    <source>
        <dbReference type="EMBL" id="GFP99984.1"/>
    </source>
</evidence>
<feature type="domain" description="Myb-like" evidence="5">
    <location>
        <begin position="96"/>
        <end position="146"/>
    </location>
</feature>
<dbReference type="AlphaFoldDB" id="A0A830CUV9"/>
<gene>
    <name evidence="7" type="ORF">PHJA_002142500</name>
</gene>
<dbReference type="OrthoDB" id="2143914at2759"/>
<comment type="subcellular location">
    <subcellularLocation>
        <location evidence="1">Nucleus</location>
    </subcellularLocation>
</comment>
<feature type="domain" description="HTH myb-type" evidence="6">
    <location>
        <begin position="101"/>
        <end position="150"/>
    </location>
</feature>
<dbReference type="FunFam" id="1.10.10.60:FF:000010">
    <property type="entry name" value="Transcriptional activator Myb isoform A"/>
    <property type="match status" value="1"/>
</dbReference>
<keyword evidence="4" id="KW-0539">Nucleus</keyword>
<dbReference type="InterPro" id="IPR009057">
    <property type="entry name" value="Homeodomain-like_sf"/>
</dbReference>
<dbReference type="SUPFAM" id="SSF46689">
    <property type="entry name" value="Homeodomain-like"/>
    <property type="match status" value="1"/>
</dbReference>
<dbReference type="EMBL" id="BMAC01000600">
    <property type="protein sequence ID" value="GFP99984.1"/>
    <property type="molecule type" value="Genomic_DNA"/>
</dbReference>
<dbReference type="SMART" id="SM00717">
    <property type="entry name" value="SANT"/>
    <property type="match status" value="2"/>
</dbReference>
<evidence type="ECO:0000256" key="4">
    <source>
        <dbReference type="ARBA" id="ARBA00023242"/>
    </source>
</evidence>
<proteinExistence type="predicted"/>
<keyword evidence="8" id="KW-1185">Reference proteome</keyword>
<dbReference type="PROSITE" id="PS50090">
    <property type="entry name" value="MYB_LIKE"/>
    <property type="match status" value="2"/>
</dbReference>